<evidence type="ECO:0000313" key="3">
    <source>
        <dbReference type="EMBL" id="EJU05294.1"/>
    </source>
</evidence>
<dbReference type="GO" id="GO:0070860">
    <property type="term" value="C:RNA polymerase I core factor complex"/>
    <property type="evidence" value="ECO:0007669"/>
    <property type="project" value="TreeGrafter"/>
</dbReference>
<sequence>MESWTFDLRPKVAADKKSGNRKSDGNKSVESRNALDVGSRGVAALRRSQDGRLQWKFAAEPAAQEERWSTDTASVVKVFPSTAPPVSTAPGLTAHTTADDALQFMYSHYPDVMGFPTDLLENAITADRKVLLRSPFDVYRGNRMAASTTTGKSVGYGYLAWAMGYNMQSLSTKSVFFTIAYLILVIDVTSILHEEESNDLTMMPHATPVKTMDTPIQQVAFKDTTEDAGNNNLLGVRTISGTHIFQVNIRGERPNDVVVESLGELTSVHTSGRRHVDVAIAPSPDLNVVVVDDGGTVHRWSTEQLAAYPQTVEGSLVQDRFHKVAILSNPEQIVLAGCKRLQHLDFRAPLFTSFYDIPEDESDMITNIEVMHNPELICVTSTNTISWLDTRFTGRPLLTWKHRRAWDRGLITQTIGNSSERLVFLWSRSHSLITVYDLLLSQGMIETKTNPYVIPSSVTQEDCAGFAVLPATGQRSGLMFDMSERGSIHTRTLGSPSAQSTHGAVSVHWLDDVQELDEDALKLAEDLGPFAERSNIIVDLREVYETALCRPAQLPLAKDALQEVAQVLQKMPTVVQRHDVPFEHVLTDFDLAFLSVDHHPSRRRSDFLTESSLSRVPAPAEFLLDKVKDMSLSQSATWSCSHAAFIRQTNNDVAEQIDPITYLLKDSVIKQPPLIPPARESAAASMLALDLGLSDTVYFSEVLQSPQSSRREYQDLESATMALSLENPTLPAPVFGHLRPRERPSVDDLQTPRSRLDEPFALHTNSIKASLGASLLLSEWLPGSVPEDYEYVDPYGVAEHEPRQPRTPRQGDRFDHPGIGGASVSQAGPGGPPAIVAVPSSQSLVIPNVQSGAISSTQPFHSRRAFPSSPPPAPFSQLGYPRLAAALPPSSQDLWPSTQQVRGPFGERPEARLARKKAAKKRMAGF</sequence>
<dbReference type="GO" id="GO:0001179">
    <property type="term" value="F:RNA polymerase I general transcription initiation factor binding"/>
    <property type="evidence" value="ECO:0007669"/>
    <property type="project" value="TreeGrafter"/>
</dbReference>
<feature type="compositionally biased region" description="Basic and acidic residues" evidence="1">
    <location>
        <begin position="8"/>
        <end position="30"/>
    </location>
</feature>
<keyword evidence="4" id="KW-1185">Reference proteome</keyword>
<name>M5G963_DACPD</name>
<dbReference type="EMBL" id="JH795856">
    <property type="protein sequence ID" value="EJU05294.1"/>
    <property type="molecule type" value="Genomic_DNA"/>
</dbReference>
<evidence type="ECO:0000259" key="2">
    <source>
        <dbReference type="Pfam" id="PF10214"/>
    </source>
</evidence>
<dbReference type="Proteomes" id="UP000030653">
    <property type="component" value="Unassembled WGS sequence"/>
</dbReference>
<dbReference type="GO" id="GO:0001163">
    <property type="term" value="F:RNA polymerase I transcription regulatory region sequence-specific DNA binding"/>
    <property type="evidence" value="ECO:0007669"/>
    <property type="project" value="TreeGrafter"/>
</dbReference>
<dbReference type="OrthoDB" id="2382881at2759"/>
<feature type="compositionally biased region" description="Basic residues" evidence="1">
    <location>
        <begin position="914"/>
        <end position="926"/>
    </location>
</feature>
<dbReference type="OMA" id="TGRTHEW"/>
<protein>
    <recommendedName>
        <fullName evidence="2">RRN6 beta-propeller domain-containing protein</fullName>
    </recommendedName>
</protein>
<evidence type="ECO:0000313" key="4">
    <source>
        <dbReference type="Proteomes" id="UP000030653"/>
    </source>
</evidence>
<dbReference type="AlphaFoldDB" id="M5G963"/>
<dbReference type="HOGENOM" id="CLU_007284_0_0_1"/>
<dbReference type="InterPro" id="IPR048535">
    <property type="entry name" value="RRN6_beta-prop"/>
</dbReference>
<dbReference type="Pfam" id="PF10214">
    <property type="entry name" value="Rrn6_beta-prop"/>
    <property type="match status" value="1"/>
</dbReference>
<feature type="region of interest" description="Disordered" evidence="1">
    <location>
        <begin position="733"/>
        <end position="752"/>
    </location>
</feature>
<dbReference type="SUPFAM" id="SSF69322">
    <property type="entry name" value="Tricorn protease domain 2"/>
    <property type="match status" value="1"/>
</dbReference>
<gene>
    <name evidence="3" type="ORF">DACRYDRAFT_103788</name>
</gene>
<feature type="domain" description="RRN6 beta-propeller" evidence="2">
    <location>
        <begin position="210"/>
        <end position="442"/>
    </location>
</feature>
<feature type="region of interest" description="Disordered" evidence="1">
    <location>
        <begin position="859"/>
        <end position="926"/>
    </location>
</feature>
<proteinExistence type="predicted"/>
<reference evidence="3 4" key="1">
    <citation type="journal article" date="2012" name="Science">
        <title>The Paleozoic origin of enzymatic lignin decomposition reconstructed from 31 fungal genomes.</title>
        <authorList>
            <person name="Floudas D."/>
            <person name="Binder M."/>
            <person name="Riley R."/>
            <person name="Barry K."/>
            <person name="Blanchette R.A."/>
            <person name="Henrissat B."/>
            <person name="Martinez A.T."/>
            <person name="Otillar R."/>
            <person name="Spatafora J.W."/>
            <person name="Yadav J.S."/>
            <person name="Aerts A."/>
            <person name="Benoit I."/>
            <person name="Boyd A."/>
            <person name="Carlson A."/>
            <person name="Copeland A."/>
            <person name="Coutinho P.M."/>
            <person name="de Vries R.P."/>
            <person name="Ferreira P."/>
            <person name="Findley K."/>
            <person name="Foster B."/>
            <person name="Gaskell J."/>
            <person name="Glotzer D."/>
            <person name="Gorecki P."/>
            <person name="Heitman J."/>
            <person name="Hesse C."/>
            <person name="Hori C."/>
            <person name="Igarashi K."/>
            <person name="Jurgens J.A."/>
            <person name="Kallen N."/>
            <person name="Kersten P."/>
            <person name="Kohler A."/>
            <person name="Kuees U."/>
            <person name="Kumar T.K.A."/>
            <person name="Kuo A."/>
            <person name="LaButti K."/>
            <person name="Larrondo L.F."/>
            <person name="Lindquist E."/>
            <person name="Ling A."/>
            <person name="Lombard V."/>
            <person name="Lucas S."/>
            <person name="Lundell T."/>
            <person name="Martin R."/>
            <person name="McLaughlin D.J."/>
            <person name="Morgenstern I."/>
            <person name="Morin E."/>
            <person name="Murat C."/>
            <person name="Nagy L.G."/>
            <person name="Nolan M."/>
            <person name="Ohm R.A."/>
            <person name="Patyshakuliyeva A."/>
            <person name="Rokas A."/>
            <person name="Ruiz-Duenas F.J."/>
            <person name="Sabat G."/>
            <person name="Salamov A."/>
            <person name="Samejima M."/>
            <person name="Schmutz J."/>
            <person name="Slot J.C."/>
            <person name="St John F."/>
            <person name="Stenlid J."/>
            <person name="Sun H."/>
            <person name="Sun S."/>
            <person name="Syed K."/>
            <person name="Tsang A."/>
            <person name="Wiebenga A."/>
            <person name="Young D."/>
            <person name="Pisabarro A."/>
            <person name="Eastwood D.C."/>
            <person name="Martin F."/>
            <person name="Cullen D."/>
            <person name="Grigoriev I.V."/>
            <person name="Hibbett D.S."/>
        </authorList>
    </citation>
    <scope>NUCLEOTIDE SEQUENCE [LARGE SCALE GENOMIC DNA]</scope>
    <source>
        <strain evidence="3 4">DJM-731 SS1</strain>
    </source>
</reference>
<dbReference type="InterPro" id="IPR019350">
    <property type="entry name" value="RNA_pol_I-sp_TIF_RRN6-like"/>
</dbReference>
<dbReference type="PANTHER" id="PTHR28221:SF2">
    <property type="entry name" value="RNA POLYMERASE I-SPECIFIC TRANSCRIPTION INITIATION FACTOR RRN6"/>
    <property type="match status" value="1"/>
</dbReference>
<dbReference type="RefSeq" id="XP_040632188.1">
    <property type="nucleotide sequence ID" value="XM_040767817.1"/>
</dbReference>
<organism evidence="3 4">
    <name type="scientific">Dacryopinax primogenitus (strain DJM 731)</name>
    <name type="common">Brown rot fungus</name>
    <dbReference type="NCBI Taxonomy" id="1858805"/>
    <lineage>
        <taxon>Eukaryota</taxon>
        <taxon>Fungi</taxon>
        <taxon>Dikarya</taxon>
        <taxon>Basidiomycota</taxon>
        <taxon>Agaricomycotina</taxon>
        <taxon>Dacrymycetes</taxon>
        <taxon>Dacrymycetales</taxon>
        <taxon>Dacrymycetaceae</taxon>
        <taxon>Dacryopinax</taxon>
    </lineage>
</organism>
<dbReference type="STRING" id="1858805.M5G963"/>
<feature type="region of interest" description="Disordered" evidence="1">
    <location>
        <begin position="1"/>
        <end position="39"/>
    </location>
</feature>
<feature type="compositionally biased region" description="Polar residues" evidence="1">
    <location>
        <begin position="889"/>
        <end position="901"/>
    </location>
</feature>
<dbReference type="PANTHER" id="PTHR28221">
    <property type="entry name" value="RNA POLYMERASE I-SPECIFIC TRANSCRIPTION INITIATION FACTOR RRN6"/>
    <property type="match status" value="1"/>
</dbReference>
<dbReference type="GO" id="GO:0042790">
    <property type="term" value="P:nucleolar large rRNA transcription by RNA polymerase I"/>
    <property type="evidence" value="ECO:0007669"/>
    <property type="project" value="TreeGrafter"/>
</dbReference>
<dbReference type="GeneID" id="63682879"/>
<accession>M5G963</accession>
<evidence type="ECO:0000256" key="1">
    <source>
        <dbReference type="SAM" id="MobiDB-lite"/>
    </source>
</evidence>